<dbReference type="Proteomes" id="UP000308917">
    <property type="component" value="Unassembled WGS sequence"/>
</dbReference>
<organism evidence="3 4">
    <name type="scientific">Lampropedia puyangensis</name>
    <dbReference type="NCBI Taxonomy" id="1330072"/>
    <lineage>
        <taxon>Bacteria</taxon>
        <taxon>Pseudomonadati</taxon>
        <taxon>Pseudomonadota</taxon>
        <taxon>Betaproteobacteria</taxon>
        <taxon>Burkholderiales</taxon>
        <taxon>Comamonadaceae</taxon>
        <taxon>Lampropedia</taxon>
    </lineage>
</organism>
<keyword evidence="4" id="KW-1185">Reference proteome</keyword>
<dbReference type="Pfam" id="PF22150">
    <property type="entry name" value="Tt1218-like"/>
    <property type="match status" value="1"/>
</dbReference>
<name>A0A4S8F017_9BURK</name>
<dbReference type="EMBL" id="STFG01000014">
    <property type="protein sequence ID" value="THT99323.1"/>
    <property type="molecule type" value="Genomic_DNA"/>
</dbReference>
<dbReference type="OrthoDB" id="8850705at2"/>
<keyword evidence="1" id="KW-1133">Transmembrane helix</keyword>
<dbReference type="Pfam" id="PF07963">
    <property type="entry name" value="N_methyl"/>
    <property type="match status" value="1"/>
</dbReference>
<dbReference type="InterPro" id="IPR054402">
    <property type="entry name" value="Tt1218-like_dom"/>
</dbReference>
<keyword evidence="1" id="KW-0472">Membrane</keyword>
<gene>
    <name evidence="3" type="primary">pilV</name>
    <name evidence="3" type="ORF">E9531_12140</name>
</gene>
<dbReference type="NCBIfam" id="TIGR02523">
    <property type="entry name" value="type_IV_pilV"/>
    <property type="match status" value="1"/>
</dbReference>
<protein>
    <submittedName>
        <fullName evidence="3">Type IV pilus modification protein PilV</fullName>
    </submittedName>
</protein>
<dbReference type="InterPro" id="IPR012902">
    <property type="entry name" value="N_methyl_site"/>
</dbReference>
<keyword evidence="1" id="KW-0812">Transmembrane</keyword>
<proteinExistence type="predicted"/>
<evidence type="ECO:0000313" key="3">
    <source>
        <dbReference type="EMBL" id="THT99323.1"/>
    </source>
</evidence>
<dbReference type="AlphaFoldDB" id="A0A4S8F017"/>
<dbReference type="InterPro" id="IPR013362">
    <property type="entry name" value="Pilus_4_PilV"/>
</dbReference>
<feature type="transmembrane region" description="Helical" evidence="1">
    <location>
        <begin position="21"/>
        <end position="50"/>
    </location>
</feature>
<comment type="caution">
    <text evidence="3">The sequence shown here is derived from an EMBL/GenBank/DDBJ whole genome shotgun (WGS) entry which is preliminary data.</text>
</comment>
<accession>A0A4S8F017</accession>
<sequence>MPAREHDMRNKKYFSIKDQRGVSLFEALIAVLILAFGILGMLGMQLGILAETRNSTQRSQAIKIIGDLSERIKSNPDRFRVISNYALNNWAVPGVITAFDCDAASCTSEQQAQWDLNAWRRSVNSYVNGFQANTFFSFNETDDGNRRQIGVMIAWRLNSRSNNASDNNFSSPFSISLGSGSNAIDCPENMICHLAYIQP</sequence>
<dbReference type="RefSeq" id="WP_136574037.1">
    <property type="nucleotide sequence ID" value="NZ_STFG01000014.1"/>
</dbReference>
<reference evidence="3 4" key="1">
    <citation type="journal article" date="2015" name="Antonie Van Leeuwenhoek">
        <title>Lampropedia puyangensis sp. nov., isolated from symptomatic bark of Populus ? euramericana canker and emended description of Lampropedia hyalina (Ehrenberg 1832) Lee et al. 2004.</title>
        <authorList>
            <person name="Li Y."/>
            <person name="Wang T."/>
            <person name="Piao C.G."/>
            <person name="Wang L.F."/>
            <person name="Tian G.Z."/>
            <person name="Zhu T.H."/>
            <person name="Guo M.W."/>
        </authorList>
    </citation>
    <scope>NUCLEOTIDE SEQUENCE [LARGE SCALE GENOMIC DNA]</scope>
    <source>
        <strain evidence="3 4">2-bin</strain>
    </source>
</reference>
<evidence type="ECO:0000256" key="1">
    <source>
        <dbReference type="SAM" id="Phobius"/>
    </source>
</evidence>
<evidence type="ECO:0000259" key="2">
    <source>
        <dbReference type="Pfam" id="PF22150"/>
    </source>
</evidence>
<evidence type="ECO:0000313" key="4">
    <source>
        <dbReference type="Proteomes" id="UP000308917"/>
    </source>
</evidence>
<feature type="domain" description="Type IV pilin Tt1218-like" evidence="2">
    <location>
        <begin position="44"/>
        <end position="116"/>
    </location>
</feature>